<comment type="caution">
    <text evidence="1">The sequence shown here is derived from an EMBL/GenBank/DDBJ whole genome shotgun (WGS) entry which is preliminary data.</text>
</comment>
<protein>
    <submittedName>
        <fullName evidence="1">Uncharacterized protein</fullName>
    </submittedName>
</protein>
<dbReference type="EMBL" id="BMAW01034875">
    <property type="protein sequence ID" value="GFU37015.1"/>
    <property type="molecule type" value="Genomic_DNA"/>
</dbReference>
<organism evidence="1 2">
    <name type="scientific">Nephila pilipes</name>
    <name type="common">Giant wood spider</name>
    <name type="synonym">Nephila maculata</name>
    <dbReference type="NCBI Taxonomy" id="299642"/>
    <lineage>
        <taxon>Eukaryota</taxon>
        <taxon>Metazoa</taxon>
        <taxon>Ecdysozoa</taxon>
        <taxon>Arthropoda</taxon>
        <taxon>Chelicerata</taxon>
        <taxon>Arachnida</taxon>
        <taxon>Araneae</taxon>
        <taxon>Araneomorphae</taxon>
        <taxon>Entelegynae</taxon>
        <taxon>Araneoidea</taxon>
        <taxon>Nephilidae</taxon>
        <taxon>Nephila</taxon>
    </lineage>
</organism>
<evidence type="ECO:0000313" key="1">
    <source>
        <dbReference type="EMBL" id="GFU37015.1"/>
    </source>
</evidence>
<gene>
    <name evidence="1" type="ORF">NPIL_591281</name>
</gene>
<accession>A0A8X6QUC4</accession>
<name>A0A8X6QUC4_NEPPI</name>
<sequence length="152" mass="16260">MHNVLYVPDLKKNLLSEGVITSKVPESTAVYGTGYSPISDKACHLVGHSDANFASDVDIRKLTSAYVFKFSNGPRTLGSQNQLTVSTLTTKAKYIATSDALTPGCESACRLLKISRMNIFGTNGRMRSIDTSQWSVTGGYPNGKGCSTSEVG</sequence>
<dbReference type="Proteomes" id="UP000887013">
    <property type="component" value="Unassembled WGS sequence"/>
</dbReference>
<dbReference type="OrthoDB" id="430476at2759"/>
<proteinExistence type="predicted"/>
<dbReference type="AlphaFoldDB" id="A0A8X6QUC4"/>
<reference evidence="1" key="1">
    <citation type="submission" date="2020-08" db="EMBL/GenBank/DDBJ databases">
        <title>Multicomponent nature underlies the extraordinary mechanical properties of spider dragline silk.</title>
        <authorList>
            <person name="Kono N."/>
            <person name="Nakamura H."/>
            <person name="Mori M."/>
            <person name="Yoshida Y."/>
            <person name="Ohtoshi R."/>
            <person name="Malay A.D."/>
            <person name="Moran D.A.P."/>
            <person name="Tomita M."/>
            <person name="Numata K."/>
            <person name="Arakawa K."/>
        </authorList>
    </citation>
    <scope>NUCLEOTIDE SEQUENCE</scope>
</reference>
<evidence type="ECO:0000313" key="2">
    <source>
        <dbReference type="Proteomes" id="UP000887013"/>
    </source>
</evidence>
<keyword evidence="2" id="KW-1185">Reference proteome</keyword>